<comment type="caution">
    <text evidence="2">The sequence shown here is derived from an EMBL/GenBank/DDBJ whole genome shotgun (WGS) entry which is preliminary data.</text>
</comment>
<feature type="compositionally biased region" description="Acidic residues" evidence="1">
    <location>
        <begin position="10"/>
        <end position="19"/>
    </location>
</feature>
<dbReference type="Pfam" id="PF25925">
    <property type="entry name" value="DUF7970"/>
    <property type="match status" value="1"/>
</dbReference>
<sequence>MKTGASDPFAQDDQDEQSNDSDGPASHTEESDQEKNDEVEQVDKDENPTPSGSNTGQFDRSDLPYTLRRDTVKDERDSVHQLFVLDETDDKARDAERDLEDRFGDMYRLDAREAIYLAGMQNLDDAESILREWGYDF</sequence>
<organism evidence="2 3">
    <name type="scientific">Natronoglomus mannanivorans</name>
    <dbReference type="NCBI Taxonomy" id="2979990"/>
    <lineage>
        <taxon>Archaea</taxon>
        <taxon>Methanobacteriati</taxon>
        <taxon>Methanobacteriota</taxon>
        <taxon>Stenosarchaea group</taxon>
        <taxon>Halobacteria</taxon>
        <taxon>Halobacteriales</taxon>
        <taxon>Natrialbaceae</taxon>
        <taxon>Natronoglomus</taxon>
    </lineage>
</organism>
<evidence type="ECO:0000313" key="2">
    <source>
        <dbReference type="EMBL" id="MCU4744689.1"/>
    </source>
</evidence>
<feature type="compositionally biased region" description="Basic and acidic residues" evidence="1">
    <location>
        <begin position="27"/>
        <end position="47"/>
    </location>
</feature>
<dbReference type="InterPro" id="IPR058276">
    <property type="entry name" value="DUF7970"/>
</dbReference>
<feature type="compositionally biased region" description="Basic and acidic residues" evidence="1">
    <location>
        <begin position="59"/>
        <end position="72"/>
    </location>
</feature>
<dbReference type="AlphaFoldDB" id="A0AAP2Z667"/>
<name>A0AAP2Z667_9EURY</name>
<gene>
    <name evidence="2" type="ORF">OB960_25305</name>
</gene>
<feature type="compositionally biased region" description="Polar residues" evidence="1">
    <location>
        <begin position="48"/>
        <end position="58"/>
    </location>
</feature>
<dbReference type="Proteomes" id="UP001321018">
    <property type="component" value="Unassembled WGS sequence"/>
</dbReference>
<dbReference type="RefSeq" id="WP_338006487.1">
    <property type="nucleotide sequence ID" value="NZ_JAOPKA010000038.1"/>
</dbReference>
<accession>A0AAP2Z667</accession>
<evidence type="ECO:0000256" key="1">
    <source>
        <dbReference type="SAM" id="MobiDB-lite"/>
    </source>
</evidence>
<protein>
    <submittedName>
        <fullName evidence="2">Uncharacterized protein</fullName>
    </submittedName>
</protein>
<reference evidence="2" key="1">
    <citation type="submission" date="2022-09" db="EMBL/GenBank/DDBJ databases">
        <title>Enrichment on poylsaccharides allowed isolation of novel metabolic and taxonomic groups of Haloarchaea.</title>
        <authorList>
            <person name="Sorokin D.Y."/>
            <person name="Elcheninov A.G."/>
            <person name="Khizhniak T.V."/>
            <person name="Kolganova T.V."/>
            <person name="Kublanov I.V."/>
        </authorList>
    </citation>
    <scope>NUCLEOTIDE SEQUENCE</scope>
    <source>
        <strain evidence="2">AArc-xg1-1</strain>
    </source>
</reference>
<feature type="region of interest" description="Disordered" evidence="1">
    <location>
        <begin position="1"/>
        <end position="72"/>
    </location>
</feature>
<proteinExistence type="predicted"/>
<dbReference type="EMBL" id="JAOPKA010000038">
    <property type="protein sequence ID" value="MCU4744689.1"/>
    <property type="molecule type" value="Genomic_DNA"/>
</dbReference>
<evidence type="ECO:0000313" key="3">
    <source>
        <dbReference type="Proteomes" id="UP001321018"/>
    </source>
</evidence>